<comment type="caution">
    <text evidence="4">The sequence shown here is derived from an EMBL/GenBank/DDBJ whole genome shotgun (WGS) entry which is preliminary data.</text>
</comment>
<dbReference type="SUPFAM" id="SSF48452">
    <property type="entry name" value="TPR-like"/>
    <property type="match status" value="1"/>
</dbReference>
<evidence type="ECO:0000313" key="5">
    <source>
        <dbReference type="Proteomes" id="UP000187203"/>
    </source>
</evidence>
<dbReference type="STRING" id="93759.A0A1R3H4Q5"/>
<keyword evidence="1" id="KW-0677">Repeat</keyword>
<keyword evidence="3" id="KW-0812">Transmembrane</keyword>
<name>A0A1R3H4Q5_9ROSI</name>
<dbReference type="EMBL" id="AWUE01020841">
    <property type="protein sequence ID" value="OMO65345.1"/>
    <property type="molecule type" value="Genomic_DNA"/>
</dbReference>
<evidence type="ECO:0000256" key="3">
    <source>
        <dbReference type="SAM" id="Phobius"/>
    </source>
</evidence>
<accession>A0A1R3H4Q5</accession>
<protein>
    <recommendedName>
        <fullName evidence="6">Pentacotripeptide-repeat region of PRORP domain-containing protein</fullName>
    </recommendedName>
</protein>
<dbReference type="Pfam" id="PF13041">
    <property type="entry name" value="PPR_2"/>
    <property type="match status" value="2"/>
</dbReference>
<dbReference type="Gene3D" id="1.25.40.10">
    <property type="entry name" value="Tetratricopeptide repeat domain"/>
    <property type="match status" value="4"/>
</dbReference>
<dbReference type="GO" id="GO:0003723">
    <property type="term" value="F:RNA binding"/>
    <property type="evidence" value="ECO:0007669"/>
    <property type="project" value="InterPro"/>
</dbReference>
<feature type="repeat" description="PPR" evidence="2">
    <location>
        <begin position="108"/>
        <end position="142"/>
    </location>
</feature>
<feature type="repeat" description="PPR" evidence="2">
    <location>
        <begin position="245"/>
        <end position="280"/>
    </location>
</feature>
<dbReference type="PROSITE" id="PS51375">
    <property type="entry name" value="PPR"/>
    <property type="match status" value="4"/>
</dbReference>
<dbReference type="OrthoDB" id="185373at2759"/>
<proteinExistence type="predicted"/>
<dbReference type="GO" id="GO:0009451">
    <property type="term" value="P:RNA modification"/>
    <property type="evidence" value="ECO:0007669"/>
    <property type="project" value="InterPro"/>
</dbReference>
<feature type="repeat" description="PPR" evidence="2">
    <location>
        <begin position="314"/>
        <end position="348"/>
    </location>
</feature>
<organism evidence="4 5">
    <name type="scientific">Corchorus olitorius</name>
    <dbReference type="NCBI Taxonomy" id="93759"/>
    <lineage>
        <taxon>Eukaryota</taxon>
        <taxon>Viridiplantae</taxon>
        <taxon>Streptophyta</taxon>
        <taxon>Embryophyta</taxon>
        <taxon>Tracheophyta</taxon>
        <taxon>Spermatophyta</taxon>
        <taxon>Magnoliopsida</taxon>
        <taxon>eudicotyledons</taxon>
        <taxon>Gunneridae</taxon>
        <taxon>Pentapetalae</taxon>
        <taxon>rosids</taxon>
        <taxon>malvids</taxon>
        <taxon>Malvales</taxon>
        <taxon>Malvaceae</taxon>
        <taxon>Grewioideae</taxon>
        <taxon>Apeibeae</taxon>
        <taxon>Corchorus</taxon>
    </lineage>
</organism>
<sequence length="560" mass="61989">MKNGRLLTIRPFILPSPNSRNFLVPTNNAFPAVDHNYLSNPTSTTLSSALQHFINSDTPSHGQKIHAHIIKTGFSPNTNVSIKLLIIYLKSGFLKYASQMFDELPQQTLSAYNYLIGGYLKHGKVEESLGLVRRMVYSGEKPDGFTFSMIFKASGCGSDRVVLPRFLGRMAHALMVKLDVQPDDVLYTALVDSYVKSGKVRYARTVFDLMLNENVICSTALITGYMNEGLVEEAEDVFNKTLGKDVVVFNAMIEGYSKSVETAKRGLMLFVDMQRLNFRPNGSTSIGSALLDMHAKCGRIEDARRVFDCMPEKNVFTWTSMIDGYGKNGNPNKALDLFHVMQECCVQPNYVTFLSALSACAHAGLLAKGREIFKSMERDYSMKPKMEHYACMVDLLGRAGSLDQAWELVMGMPEKPNSDVWAALLSSCRLHDDVQMANIAANELFKLNADNRPGAFVALSNTLAAAGKWDGVSELREMMKARGILKETACSWPLGFLLGLPFAFLSLLISIVGVVVWIVGLVLSCICPCCFCVTILVEFALGLIRAPISVMKWFTSKIPC</sequence>
<feature type="transmembrane region" description="Helical" evidence="3">
    <location>
        <begin position="489"/>
        <end position="509"/>
    </location>
</feature>
<dbReference type="InterPro" id="IPR046960">
    <property type="entry name" value="PPR_At4g14850-like_plant"/>
</dbReference>
<dbReference type="Pfam" id="PF20431">
    <property type="entry name" value="E_motif"/>
    <property type="match status" value="1"/>
</dbReference>
<keyword evidence="3" id="KW-1133">Transmembrane helix</keyword>
<keyword evidence="3" id="KW-0472">Membrane</keyword>
<feature type="repeat" description="PPR" evidence="2">
    <location>
        <begin position="183"/>
        <end position="217"/>
    </location>
</feature>
<dbReference type="AlphaFoldDB" id="A0A1R3H4Q5"/>
<keyword evidence="5" id="KW-1185">Reference proteome</keyword>
<dbReference type="InterPro" id="IPR011990">
    <property type="entry name" value="TPR-like_helical_dom_sf"/>
</dbReference>
<dbReference type="PANTHER" id="PTHR47926:SF535">
    <property type="entry name" value="PENTACOTRIPEPTIDE-REPEAT REGION OF PRORP DOMAIN-CONTAINING PROTEIN"/>
    <property type="match status" value="1"/>
</dbReference>
<evidence type="ECO:0000256" key="2">
    <source>
        <dbReference type="PROSITE-ProRule" id="PRU00708"/>
    </source>
</evidence>
<dbReference type="PANTHER" id="PTHR47926">
    <property type="entry name" value="PENTATRICOPEPTIDE REPEAT-CONTAINING PROTEIN"/>
    <property type="match status" value="1"/>
</dbReference>
<dbReference type="FunFam" id="1.25.40.10:FF:000090">
    <property type="entry name" value="Pentatricopeptide repeat-containing protein, chloroplastic"/>
    <property type="match status" value="1"/>
</dbReference>
<feature type="transmembrane region" description="Helical" evidence="3">
    <location>
        <begin position="515"/>
        <end position="544"/>
    </location>
</feature>
<evidence type="ECO:0000313" key="4">
    <source>
        <dbReference type="EMBL" id="OMO65345.1"/>
    </source>
</evidence>
<evidence type="ECO:0008006" key="6">
    <source>
        <dbReference type="Google" id="ProtNLM"/>
    </source>
</evidence>
<dbReference type="InterPro" id="IPR046848">
    <property type="entry name" value="E_motif"/>
</dbReference>
<dbReference type="NCBIfam" id="TIGR00756">
    <property type="entry name" value="PPR"/>
    <property type="match status" value="3"/>
</dbReference>
<dbReference type="InterPro" id="IPR002885">
    <property type="entry name" value="PPR_rpt"/>
</dbReference>
<reference evidence="5" key="1">
    <citation type="submission" date="2013-09" db="EMBL/GenBank/DDBJ databases">
        <title>Corchorus olitorius genome sequencing.</title>
        <authorList>
            <person name="Alam M."/>
            <person name="Haque M.S."/>
            <person name="Islam M.S."/>
            <person name="Emdad E.M."/>
            <person name="Islam M.M."/>
            <person name="Ahmed B."/>
            <person name="Halim A."/>
            <person name="Hossen Q.M.M."/>
            <person name="Hossain M.Z."/>
            <person name="Ahmed R."/>
            <person name="Khan M.M."/>
            <person name="Islam R."/>
            <person name="Rashid M.M."/>
            <person name="Khan S.A."/>
            <person name="Rahman M.S."/>
            <person name="Alam M."/>
            <person name="Yahiya A.S."/>
            <person name="Khan M.S."/>
            <person name="Azam M.S."/>
            <person name="Haque T."/>
            <person name="Lashkar M.Z.H."/>
            <person name="Akhand A.I."/>
            <person name="Morshed G."/>
            <person name="Roy S."/>
            <person name="Uddin K.S."/>
            <person name="Rabeya T."/>
            <person name="Hossain A.S."/>
            <person name="Chowdhury A."/>
            <person name="Snigdha A.R."/>
            <person name="Mortoza M.S."/>
            <person name="Matin S.A."/>
            <person name="Hoque S.M.E."/>
            <person name="Islam M.K."/>
            <person name="Roy D.K."/>
            <person name="Haider R."/>
            <person name="Moosa M.M."/>
            <person name="Elias S.M."/>
            <person name="Hasan A.M."/>
            <person name="Jahan S."/>
            <person name="Shafiuddin M."/>
            <person name="Mahmood N."/>
            <person name="Shommy N.S."/>
        </authorList>
    </citation>
    <scope>NUCLEOTIDE SEQUENCE [LARGE SCALE GENOMIC DNA]</scope>
    <source>
        <strain evidence="5">cv. O-4</strain>
    </source>
</reference>
<dbReference type="Proteomes" id="UP000187203">
    <property type="component" value="Unassembled WGS sequence"/>
</dbReference>
<dbReference type="Pfam" id="PF01535">
    <property type="entry name" value="PPR"/>
    <property type="match status" value="3"/>
</dbReference>
<evidence type="ECO:0000256" key="1">
    <source>
        <dbReference type="ARBA" id="ARBA00022737"/>
    </source>
</evidence>
<gene>
    <name evidence="4" type="ORF">COLO4_31336</name>
</gene>